<organism evidence="4 5">
    <name type="scientific">Kuenenia stuttgartiensis</name>
    <dbReference type="NCBI Taxonomy" id="174633"/>
    <lineage>
        <taxon>Bacteria</taxon>
        <taxon>Pseudomonadati</taxon>
        <taxon>Planctomycetota</taxon>
        <taxon>Candidatus Brocadiia</taxon>
        <taxon>Candidatus Brocadiales</taxon>
        <taxon>Candidatus Brocadiaceae</taxon>
        <taxon>Candidatus Kuenenia</taxon>
    </lineage>
</organism>
<comment type="pathway">
    <text evidence="1">Amino-acid biosynthesis; L-asparagine biosynthesis; L-asparagine from L-aspartate (L-Gln route): step 1/1.</text>
</comment>
<gene>
    <name evidence="4" type="ORF">KSMBR1_0526</name>
</gene>
<dbReference type="EC" id="6.3.5.4" evidence="2"/>
<dbReference type="SUPFAM" id="SSF52402">
    <property type="entry name" value="Adenine nucleotide alpha hydrolases-like"/>
    <property type="match status" value="1"/>
</dbReference>
<evidence type="ECO:0000256" key="2">
    <source>
        <dbReference type="ARBA" id="ARBA00012737"/>
    </source>
</evidence>
<evidence type="ECO:0000256" key="1">
    <source>
        <dbReference type="ARBA" id="ARBA00005187"/>
    </source>
</evidence>
<dbReference type="Gene3D" id="3.40.50.620">
    <property type="entry name" value="HUPs"/>
    <property type="match status" value="1"/>
</dbReference>
<dbReference type="KEGG" id="kst:KSMBR1_0526"/>
<dbReference type="OrthoDB" id="1394996at2"/>
<keyword evidence="5" id="KW-1185">Reference proteome</keyword>
<evidence type="ECO:0000313" key="5">
    <source>
        <dbReference type="Proteomes" id="UP000221734"/>
    </source>
</evidence>
<evidence type="ECO:0000256" key="3">
    <source>
        <dbReference type="ARBA" id="ARBA00048741"/>
    </source>
</evidence>
<sequence length="629" mass="72325">MNLFVIGWNLPEGRDHEVLAELKKMNEIYPRLDSTTLWHRRSISGSMLTASMHTADLTAAPRRYVAQSDSDVVFYSGLPVNASGTYSAHHAEALSSHWDSLTENLEGMYCIIRAADTPARLELMTDIAGMEQVYYFHQGDLWIISNSVRLIGRICKLRALDPLGVSLFLSTGWVWDDRTLLSDIRVVSAGQLWTWKEGRDEPDRTCYFKPSDLACLRHKKFTDAHYKLLADNLTQILSVLNQSFDNVKCALTGGLDTRFVTALLIHAGLPVQYYTFGEKSGADAKIAKQIADTFNLNYKLIDIPLSDILNNWDQGCRQIVLQSDGMVIIDYVSALLACQVLSNEQQIIDLGGSGGELARGFYSTPDLDLFLNRYDIAQMQHSLTRKIVNDSGGIIRREAIEQSRNCMNNFVKLYSDYGFALNDIPDVFFLYSAIHRKRGSNKRMCMQLQDFFSPFITRAFIEAAFSMSAAQRYTEPFHYNLIRLLSPDLHRMPRDKGHWRSQSPVTHLINFYSYKKLKSVRQRILNILGYYSKSVKTSKRLHLQTDMFDLTKWFEARREQMREFCLDKKDSFIWNFAERRLFEKITSPASDPAELSQYGTYISTVYRIATLFYYESSVKETYSNQSNRW</sequence>
<dbReference type="Proteomes" id="UP000221734">
    <property type="component" value="Chromosome Kuenenia_stuttgartiensis_MBR1"/>
</dbReference>
<name>A0A2C9CBG9_KUEST</name>
<dbReference type="EMBL" id="LT934425">
    <property type="protein sequence ID" value="SOH03040.1"/>
    <property type="molecule type" value="Genomic_DNA"/>
</dbReference>
<dbReference type="GO" id="GO:0004066">
    <property type="term" value="F:asparagine synthase (glutamine-hydrolyzing) activity"/>
    <property type="evidence" value="ECO:0007669"/>
    <property type="project" value="UniProtKB-EC"/>
</dbReference>
<dbReference type="Gene3D" id="3.60.20.10">
    <property type="entry name" value="Glutamine Phosphoribosylpyrophosphate, subunit 1, domain 1"/>
    <property type="match status" value="1"/>
</dbReference>
<dbReference type="InterPro" id="IPR051786">
    <property type="entry name" value="ASN_synthetase/amidase"/>
</dbReference>
<dbReference type="RefSeq" id="WP_099323932.1">
    <property type="nucleotide sequence ID" value="NZ_LT934425.1"/>
</dbReference>
<dbReference type="AlphaFoldDB" id="A0A2C9CBG9"/>
<proteinExistence type="predicted"/>
<dbReference type="SUPFAM" id="SSF56235">
    <property type="entry name" value="N-terminal nucleophile aminohydrolases (Ntn hydrolases)"/>
    <property type="match status" value="1"/>
</dbReference>
<comment type="catalytic activity">
    <reaction evidence="3">
        <text>L-aspartate + L-glutamine + ATP + H2O = L-asparagine + L-glutamate + AMP + diphosphate + H(+)</text>
        <dbReference type="Rhea" id="RHEA:12228"/>
        <dbReference type="ChEBI" id="CHEBI:15377"/>
        <dbReference type="ChEBI" id="CHEBI:15378"/>
        <dbReference type="ChEBI" id="CHEBI:29985"/>
        <dbReference type="ChEBI" id="CHEBI:29991"/>
        <dbReference type="ChEBI" id="CHEBI:30616"/>
        <dbReference type="ChEBI" id="CHEBI:33019"/>
        <dbReference type="ChEBI" id="CHEBI:58048"/>
        <dbReference type="ChEBI" id="CHEBI:58359"/>
        <dbReference type="ChEBI" id="CHEBI:456215"/>
        <dbReference type="EC" id="6.3.5.4"/>
    </reaction>
</comment>
<dbReference type="PANTHER" id="PTHR43284">
    <property type="entry name" value="ASPARAGINE SYNTHETASE (GLUTAMINE-HYDROLYZING)"/>
    <property type="match status" value="1"/>
</dbReference>
<dbReference type="PANTHER" id="PTHR43284:SF1">
    <property type="entry name" value="ASPARAGINE SYNTHETASE"/>
    <property type="match status" value="1"/>
</dbReference>
<evidence type="ECO:0000313" key="4">
    <source>
        <dbReference type="EMBL" id="SOH03040.1"/>
    </source>
</evidence>
<protein>
    <recommendedName>
        <fullName evidence="2">asparagine synthase (glutamine-hydrolyzing)</fullName>
        <ecNumber evidence="2">6.3.5.4</ecNumber>
    </recommendedName>
</protein>
<dbReference type="InterPro" id="IPR029055">
    <property type="entry name" value="Ntn_hydrolases_N"/>
</dbReference>
<reference evidence="5" key="1">
    <citation type="submission" date="2017-10" db="EMBL/GenBank/DDBJ databases">
        <authorList>
            <person name="Frank J."/>
        </authorList>
    </citation>
    <scope>NUCLEOTIDE SEQUENCE [LARGE SCALE GENOMIC DNA]</scope>
</reference>
<dbReference type="InterPro" id="IPR014729">
    <property type="entry name" value="Rossmann-like_a/b/a_fold"/>
</dbReference>
<accession>A0A2C9CBG9</accession>